<proteinExistence type="predicted"/>
<evidence type="ECO:0000256" key="4">
    <source>
        <dbReference type="SAM" id="MobiDB-lite"/>
    </source>
</evidence>
<dbReference type="GO" id="GO:0005634">
    <property type="term" value="C:nucleus"/>
    <property type="evidence" value="ECO:0007669"/>
    <property type="project" value="TreeGrafter"/>
</dbReference>
<dbReference type="GO" id="GO:0005829">
    <property type="term" value="C:cytosol"/>
    <property type="evidence" value="ECO:0007669"/>
    <property type="project" value="TreeGrafter"/>
</dbReference>
<dbReference type="InterPro" id="IPR001611">
    <property type="entry name" value="Leu-rich_rpt"/>
</dbReference>
<comment type="caution">
    <text evidence="5">The sequence shown here is derived from an EMBL/GenBank/DDBJ whole genome shotgun (WGS) entry which is preliminary data.</text>
</comment>
<name>A0AA35SXE4_GEOBA</name>
<reference evidence="5" key="1">
    <citation type="submission" date="2023-03" db="EMBL/GenBank/DDBJ databases">
        <authorList>
            <person name="Steffen K."/>
            <person name="Cardenas P."/>
        </authorList>
    </citation>
    <scope>NUCLEOTIDE SEQUENCE</scope>
</reference>
<feature type="compositionally biased region" description="Polar residues" evidence="4">
    <location>
        <begin position="808"/>
        <end position="826"/>
    </location>
</feature>
<keyword evidence="2" id="KW-0433">Leucine-rich repeat</keyword>
<feature type="compositionally biased region" description="Polar residues" evidence="4">
    <location>
        <begin position="987"/>
        <end position="997"/>
    </location>
</feature>
<dbReference type="GO" id="GO:0006913">
    <property type="term" value="P:nucleocytoplasmic transport"/>
    <property type="evidence" value="ECO:0007669"/>
    <property type="project" value="TreeGrafter"/>
</dbReference>
<evidence type="ECO:0000256" key="3">
    <source>
        <dbReference type="ARBA" id="ARBA00022737"/>
    </source>
</evidence>
<gene>
    <name evidence="5" type="ORF">GBAR_LOCUS21159</name>
</gene>
<dbReference type="PANTHER" id="PTHR24113:SF12">
    <property type="entry name" value="RAN GTPASE-ACTIVATING PROTEIN 1"/>
    <property type="match status" value="1"/>
</dbReference>
<dbReference type="PANTHER" id="PTHR24113">
    <property type="entry name" value="RAN GTPASE-ACTIVATING PROTEIN 1"/>
    <property type="match status" value="1"/>
</dbReference>
<feature type="compositionally biased region" description="Gly residues" evidence="4">
    <location>
        <begin position="665"/>
        <end position="691"/>
    </location>
</feature>
<feature type="compositionally biased region" description="Basic and acidic residues" evidence="4">
    <location>
        <begin position="827"/>
        <end position="872"/>
    </location>
</feature>
<dbReference type="Proteomes" id="UP001174909">
    <property type="component" value="Unassembled WGS sequence"/>
</dbReference>
<feature type="compositionally biased region" description="Acidic residues" evidence="4">
    <location>
        <begin position="325"/>
        <end position="351"/>
    </location>
</feature>
<protein>
    <submittedName>
        <fullName evidence="5">Protein NLRC3</fullName>
    </submittedName>
</protein>
<dbReference type="GO" id="GO:0031267">
    <property type="term" value="F:small GTPase binding"/>
    <property type="evidence" value="ECO:0007669"/>
    <property type="project" value="TreeGrafter"/>
</dbReference>
<accession>A0AA35SXE4</accession>
<dbReference type="PROSITE" id="PS51450">
    <property type="entry name" value="LRR"/>
    <property type="match status" value="1"/>
</dbReference>
<keyword evidence="1" id="KW-0343">GTPase activation</keyword>
<dbReference type="Gene3D" id="3.80.10.10">
    <property type="entry name" value="Ribonuclease Inhibitor"/>
    <property type="match status" value="4"/>
</dbReference>
<feature type="compositionally biased region" description="Polar residues" evidence="4">
    <location>
        <begin position="958"/>
        <end position="967"/>
    </location>
</feature>
<evidence type="ECO:0000256" key="1">
    <source>
        <dbReference type="ARBA" id="ARBA00022468"/>
    </source>
</evidence>
<dbReference type="SMART" id="SM00368">
    <property type="entry name" value="LRR_RI"/>
    <property type="match status" value="13"/>
</dbReference>
<feature type="region of interest" description="Disordered" evidence="4">
    <location>
        <begin position="260"/>
        <end position="298"/>
    </location>
</feature>
<keyword evidence="3" id="KW-0677">Repeat</keyword>
<evidence type="ECO:0000256" key="2">
    <source>
        <dbReference type="ARBA" id="ARBA00022614"/>
    </source>
</evidence>
<feature type="compositionally biased region" description="Basic and acidic residues" evidence="4">
    <location>
        <begin position="635"/>
        <end position="650"/>
    </location>
</feature>
<dbReference type="InterPro" id="IPR032675">
    <property type="entry name" value="LRR_dom_sf"/>
</dbReference>
<feature type="region of interest" description="Disordered" evidence="4">
    <location>
        <begin position="324"/>
        <end position="364"/>
    </location>
</feature>
<dbReference type="GO" id="GO:0005096">
    <property type="term" value="F:GTPase activator activity"/>
    <property type="evidence" value="ECO:0007669"/>
    <property type="project" value="UniProtKB-KW"/>
</dbReference>
<dbReference type="AlphaFoldDB" id="A0AA35SXE4"/>
<dbReference type="InterPro" id="IPR027038">
    <property type="entry name" value="RanGap"/>
</dbReference>
<dbReference type="EMBL" id="CASHTH010002965">
    <property type="protein sequence ID" value="CAI8037880.1"/>
    <property type="molecule type" value="Genomic_DNA"/>
</dbReference>
<dbReference type="GO" id="GO:0048471">
    <property type="term" value="C:perinuclear region of cytoplasm"/>
    <property type="evidence" value="ECO:0007669"/>
    <property type="project" value="TreeGrafter"/>
</dbReference>
<feature type="compositionally biased region" description="Basic and acidic residues" evidence="4">
    <location>
        <begin position="736"/>
        <end position="757"/>
    </location>
</feature>
<organism evidence="5 6">
    <name type="scientific">Geodia barretti</name>
    <name type="common">Barrett's horny sponge</name>
    <dbReference type="NCBI Taxonomy" id="519541"/>
    <lineage>
        <taxon>Eukaryota</taxon>
        <taxon>Metazoa</taxon>
        <taxon>Porifera</taxon>
        <taxon>Demospongiae</taxon>
        <taxon>Heteroscleromorpha</taxon>
        <taxon>Tetractinellida</taxon>
        <taxon>Astrophorina</taxon>
        <taxon>Geodiidae</taxon>
        <taxon>Geodia</taxon>
    </lineage>
</organism>
<dbReference type="Pfam" id="PF13516">
    <property type="entry name" value="LRR_6"/>
    <property type="match status" value="9"/>
</dbReference>
<evidence type="ECO:0000313" key="5">
    <source>
        <dbReference type="EMBL" id="CAI8037880.1"/>
    </source>
</evidence>
<feature type="region of interest" description="Disordered" evidence="4">
    <location>
        <begin position="593"/>
        <end position="701"/>
    </location>
</feature>
<evidence type="ECO:0000313" key="6">
    <source>
        <dbReference type="Proteomes" id="UP001174909"/>
    </source>
</evidence>
<dbReference type="SUPFAM" id="SSF52047">
    <property type="entry name" value="RNI-like"/>
    <property type="match status" value="2"/>
</dbReference>
<feature type="compositionally biased region" description="Acidic residues" evidence="4">
    <location>
        <begin position="278"/>
        <end position="292"/>
    </location>
</feature>
<feature type="compositionally biased region" description="Low complexity" evidence="4">
    <location>
        <begin position="760"/>
        <end position="803"/>
    </location>
</feature>
<feature type="compositionally biased region" description="Basic and acidic residues" evidence="4">
    <location>
        <begin position="889"/>
        <end position="921"/>
    </location>
</feature>
<feature type="region of interest" description="Disordered" evidence="4">
    <location>
        <begin position="735"/>
        <end position="997"/>
    </location>
</feature>
<keyword evidence="6" id="KW-1185">Reference proteome</keyword>
<sequence length="997" mass="106713">MGAYGSKRFKAELESLRRNDPTLTVLDYESAGLGDEGARALAEALRGNETLRRLRLGQSGLSALGLQRICRALCDTSIAPCHLRRLDLSSGTSVGNAVGDNGAKCLAALLTRAPSLRHLTAGGCGIGDEGASSIAQALARNRTLKTLDLSNNSISDIGAEELGTALTTNSTLRGLSLWKNRVFHSGAEGLANGLVTNTTLTWLGLGCNYIGDEGVRAVSIALISNARDSGLLWLALGGNLITDRGADHIGVALRAQRHNERRHRTSRLTSSQIREPDDPFDDTDAPFEDVESETSLKERIRGGGLRPILELGVTPSHISMLLEGGGEDVEGVDGGDEDEEGEEEGEGEKLEEEGKEKEKEEEGEGMFCLPLESLGLGGNKIGDIGAQHLASALASNTRLLSLGLADNCVGDEGASSLADLLRQTGYLQQLLLSGNEVADEGGSKLVAALTQNTSLKALYLARNPLGDEVGRRCLEVIGRHNNTLETLDIHDTLMTTPTINKLVETMRTEGVLRLLGSQPLPVGVVSETEPHLPPSGNVLEMENWRPKIQDPILRTKTKGLAVSTAPSNRQTTLEALGSLPPPSETAQSLVMRAGLGGGGGASREGTLSRSRKWSRRSSVTGFLKRKLSLSRGRPQVRDSYVRGEEAERHRASWRPGSADREREGGTGGVWRGAGRGGEGAWQLGTTGGGFTAGRRRSKMAPPIELQPLIEDPLDEMDSGMFRADMAVGEADLSTSENHHNMDNHHVDHGNREHHEPHSYLLSASPSPDTTSPTSTTPASLPTSVTPATPASLPTSVSPTTPATWPTGVGSTSVFTDDVTDNGSGSSDMERRQRGLESGREQSTRKKSDVESGRGEPTRRKSGLESRRGEETRRQRRSGVWNGGMGMEGGGDRRSKRSPRDSLLDSVPRESLLHSLTTDRPHPPANRRPPSRDRSPSPSPLHLPPDIQEEREEERDVFASNSTSQILTMATPIHTTEDEGPRGGRTALTPNLSRNSGS</sequence>